<dbReference type="RefSeq" id="WP_019212023.1">
    <property type="nucleotide sequence ID" value="NZ_CWJI01000009.1"/>
</dbReference>
<evidence type="ECO:0000313" key="2">
    <source>
        <dbReference type="Proteomes" id="UP000043316"/>
    </source>
</evidence>
<protein>
    <submittedName>
        <fullName evidence="1">Uncharacterized protein conserved in bacteria</fullName>
    </submittedName>
</protein>
<dbReference type="GeneID" id="61816669"/>
<dbReference type="InterPro" id="IPR009267">
    <property type="entry name" value="NTP_transf_6"/>
</dbReference>
<sequence>MSQHQHQQIIQWLNADPYRMQALSLARQLGLDQWCLAAGFVRNLVWDKLHGYQNPTPLNDIDLVYFDGQNIEEDHDFQLERQLLQDTSFLHLSFPWSVKNQARMHLRSHRLPYSSTEDAISYWVEVETAIGARLKENGEIELVAPFGLEALFARTITLNPKNGEIDTFYQRVESKGWQQHWPNLRVVV</sequence>
<proteinExistence type="predicted"/>
<organism evidence="1 2">
    <name type="scientific">Yersinia intermedia</name>
    <dbReference type="NCBI Taxonomy" id="631"/>
    <lineage>
        <taxon>Bacteria</taxon>
        <taxon>Pseudomonadati</taxon>
        <taxon>Pseudomonadota</taxon>
        <taxon>Gammaproteobacteria</taxon>
        <taxon>Enterobacterales</taxon>
        <taxon>Yersiniaceae</taxon>
        <taxon>Yersinia</taxon>
    </lineage>
</organism>
<evidence type="ECO:0000313" key="1">
    <source>
        <dbReference type="EMBL" id="CRY55884.1"/>
    </source>
</evidence>
<dbReference type="AlphaFoldDB" id="A0A0H5LXJ1"/>
<dbReference type="EMBL" id="CWJI01000009">
    <property type="protein sequence ID" value="CRY55884.1"/>
    <property type="molecule type" value="Genomic_DNA"/>
</dbReference>
<name>A0A0H5LXJ1_YERIN</name>
<dbReference type="Proteomes" id="UP000043316">
    <property type="component" value="Unassembled WGS sequence"/>
</dbReference>
<reference evidence="2" key="1">
    <citation type="submission" date="2015-03" db="EMBL/GenBank/DDBJ databases">
        <authorList>
            <consortium name="Pathogen Informatics"/>
        </authorList>
    </citation>
    <scope>NUCLEOTIDE SEQUENCE [LARGE SCALE GENOMIC DNA]</scope>
    <source>
        <strain evidence="2">R148</strain>
    </source>
</reference>
<gene>
    <name evidence="1" type="ORF">ERS008476_02893</name>
</gene>
<dbReference type="PANTHER" id="PTHR39166">
    <property type="entry name" value="BLL1166 PROTEIN"/>
    <property type="match status" value="1"/>
</dbReference>
<accession>A0A0H5LXJ1</accession>
<dbReference type="PANTHER" id="PTHR39166:SF1">
    <property type="entry name" value="BLL1166 PROTEIN"/>
    <property type="match status" value="1"/>
</dbReference>
<dbReference type="Pfam" id="PF06042">
    <property type="entry name" value="NTP_transf_6"/>
    <property type="match status" value="1"/>
</dbReference>